<reference evidence="1" key="2">
    <citation type="submission" date="2023-01" db="EMBL/GenBank/DDBJ databases">
        <authorList>
            <person name="Uljanovas D."/>
        </authorList>
    </citation>
    <scope>NUCLEOTIDE SEQUENCE</scope>
    <source>
        <strain evidence="1">H19</strain>
    </source>
</reference>
<organism evidence="1 2">
    <name type="scientific">Aliarcobacter butzleri</name>
    <dbReference type="NCBI Taxonomy" id="28197"/>
    <lineage>
        <taxon>Bacteria</taxon>
        <taxon>Pseudomonadati</taxon>
        <taxon>Campylobacterota</taxon>
        <taxon>Epsilonproteobacteria</taxon>
        <taxon>Campylobacterales</taxon>
        <taxon>Arcobacteraceae</taxon>
        <taxon>Aliarcobacter</taxon>
    </lineage>
</organism>
<evidence type="ECO:0000313" key="2">
    <source>
        <dbReference type="Proteomes" id="UP001171508"/>
    </source>
</evidence>
<sequence>MLIYKYRSGSNRDIDTLVNNQFYASDIEALNDIQEGKISIKDQEIELFDLFVTNNFSNFDNSIKDILEKLIQDCKNFGIYSLSKDYKNELLWAYYANSNKGFCIEYDFEILKQHPFNEDLFYDVEYSQNIPIINLESLLNSSLRLNLPIKLLATKSLNWKHEEEIRLISSTKGKFDYLSRAVKSIYFGNKTDKNTIYSIMKKLKGRKINYYQMTHKKDLYKLERVKIDDIFRNESIYKNKVNKFIPFLDEKTKPYEDLIKKAIIIVEQDYLCEEVIDAYISFNKGTKDNPVFFITYKNENKNMFARNYFISKNEIEEIFNKNS</sequence>
<dbReference type="EMBL" id="JAQJJM010000006">
    <property type="protein sequence ID" value="MDN5131751.1"/>
    <property type="molecule type" value="Genomic_DNA"/>
</dbReference>
<dbReference type="InterPro" id="IPR021352">
    <property type="entry name" value="DUF2971"/>
</dbReference>
<dbReference type="AlphaFoldDB" id="A0AAP4UY75"/>
<comment type="caution">
    <text evidence="1">The sequence shown here is derived from an EMBL/GenBank/DDBJ whole genome shotgun (WGS) entry which is preliminary data.</text>
</comment>
<dbReference type="RefSeq" id="WP_152056092.1">
    <property type="nucleotide sequence ID" value="NZ_CABVRI010000016.1"/>
</dbReference>
<accession>A0AAP4UY75</accession>
<dbReference type="Proteomes" id="UP001171508">
    <property type="component" value="Unassembled WGS sequence"/>
</dbReference>
<protein>
    <submittedName>
        <fullName evidence="1">DUF2971 domain-containing protein</fullName>
    </submittedName>
</protein>
<gene>
    <name evidence="1" type="ORF">PJV92_03325</name>
</gene>
<dbReference type="Pfam" id="PF11185">
    <property type="entry name" value="DUF2971"/>
    <property type="match status" value="1"/>
</dbReference>
<reference evidence="1" key="1">
    <citation type="journal article" date="2023" name="Microorganisms">
        <title>Genomic Characterization of Arcobacter butzleri Strains Isolated from Various Sources in Lithuania.</title>
        <authorList>
            <person name="Uljanovas D."/>
            <person name="Golz G."/>
            <person name="Fleischmann S."/>
            <person name="Kudirkiene E."/>
            <person name="Kasetiene N."/>
            <person name="Grineviciene A."/>
            <person name="Tamuleviciene E."/>
            <person name="Aksomaitiene J."/>
            <person name="Alter T."/>
            <person name="Malakauskas M."/>
        </authorList>
    </citation>
    <scope>NUCLEOTIDE SEQUENCE</scope>
    <source>
        <strain evidence="1">H19</strain>
    </source>
</reference>
<proteinExistence type="predicted"/>
<name>A0AAP4UY75_9BACT</name>
<evidence type="ECO:0000313" key="1">
    <source>
        <dbReference type="EMBL" id="MDN5131751.1"/>
    </source>
</evidence>